<dbReference type="RefSeq" id="WP_154527742.1">
    <property type="nucleotide sequence ID" value="NZ_VUNH01000001.1"/>
</dbReference>
<comment type="subunit">
    <text evidence="6">Homotrimer.</text>
</comment>
<dbReference type="NCBIfam" id="TIGR01853">
    <property type="entry name" value="lipid_A_lpxD"/>
    <property type="match status" value="1"/>
</dbReference>
<reference evidence="7 8" key="1">
    <citation type="submission" date="2019-08" db="EMBL/GenBank/DDBJ databases">
        <title>In-depth cultivation of the pig gut microbiome towards novel bacterial diversity and tailored functional studies.</title>
        <authorList>
            <person name="Wylensek D."/>
            <person name="Hitch T.C.A."/>
            <person name="Clavel T."/>
        </authorList>
    </citation>
    <scope>NUCLEOTIDE SEQUENCE [LARGE SCALE GENOMIC DNA]</scope>
    <source>
        <strain evidence="7 8">SM-530-WT-4B</strain>
    </source>
</reference>
<dbReference type="Gene3D" id="3.40.1390.10">
    <property type="entry name" value="MurE/MurF, N-terminal domain"/>
    <property type="match status" value="1"/>
</dbReference>
<evidence type="ECO:0000256" key="1">
    <source>
        <dbReference type="ARBA" id="ARBA00022516"/>
    </source>
</evidence>
<protein>
    <recommendedName>
        <fullName evidence="6">UDP-3-O-acylglucosamine N-acyltransferase</fullName>
        <ecNumber evidence="6">2.3.1.191</ecNumber>
    </recommendedName>
</protein>
<dbReference type="PANTHER" id="PTHR43378">
    <property type="entry name" value="UDP-3-O-ACYLGLUCOSAMINE N-ACYLTRANSFERASE"/>
    <property type="match status" value="1"/>
</dbReference>
<dbReference type="InterPro" id="IPR001451">
    <property type="entry name" value="Hexapep"/>
</dbReference>
<evidence type="ECO:0000256" key="3">
    <source>
        <dbReference type="ARBA" id="ARBA00022679"/>
    </source>
</evidence>
<keyword evidence="5 6" id="KW-0012">Acyltransferase</keyword>
<dbReference type="InterPro" id="IPR007691">
    <property type="entry name" value="LpxD"/>
</dbReference>
<dbReference type="EC" id="2.3.1.191" evidence="6"/>
<keyword evidence="2 6" id="KW-0441">Lipid A biosynthesis</keyword>
<comment type="catalytic activity">
    <reaction evidence="6">
        <text>a UDP-3-O-[(3R)-3-hydroxyacyl]-alpha-D-glucosamine + a (3R)-hydroxyacyl-[ACP] = a UDP-2-N,3-O-bis[(3R)-3-hydroxyacyl]-alpha-D-glucosamine + holo-[ACP] + H(+)</text>
        <dbReference type="Rhea" id="RHEA:53836"/>
        <dbReference type="Rhea" id="RHEA-COMP:9685"/>
        <dbReference type="Rhea" id="RHEA-COMP:9945"/>
        <dbReference type="ChEBI" id="CHEBI:15378"/>
        <dbReference type="ChEBI" id="CHEBI:64479"/>
        <dbReference type="ChEBI" id="CHEBI:78827"/>
        <dbReference type="ChEBI" id="CHEBI:137740"/>
        <dbReference type="ChEBI" id="CHEBI:137748"/>
        <dbReference type="EC" id="2.3.1.191"/>
    </reaction>
</comment>
<dbReference type="UniPathway" id="UPA00973"/>
<accession>A0A6L5YAQ9</accession>
<dbReference type="Gene3D" id="2.160.10.10">
    <property type="entry name" value="Hexapeptide repeat proteins"/>
    <property type="match status" value="1"/>
</dbReference>
<dbReference type="EMBL" id="VUNH01000001">
    <property type="protein sequence ID" value="MST54612.1"/>
    <property type="molecule type" value="Genomic_DNA"/>
</dbReference>
<dbReference type="PANTHER" id="PTHR43378:SF2">
    <property type="entry name" value="UDP-3-O-ACYLGLUCOSAMINE N-ACYLTRANSFERASE 1, MITOCHONDRIAL-RELATED"/>
    <property type="match status" value="1"/>
</dbReference>
<dbReference type="GO" id="GO:0016020">
    <property type="term" value="C:membrane"/>
    <property type="evidence" value="ECO:0007669"/>
    <property type="project" value="GOC"/>
</dbReference>
<dbReference type="AlphaFoldDB" id="A0A6L5YAQ9"/>
<evidence type="ECO:0000256" key="2">
    <source>
        <dbReference type="ARBA" id="ARBA00022556"/>
    </source>
</evidence>
<comment type="caution">
    <text evidence="7">The sequence shown here is derived from an EMBL/GenBank/DDBJ whole genome shotgun (WGS) entry which is preliminary data.</text>
</comment>
<sequence length="347" mass="36456">MENSYSLRELSERIGAAVCGNGGRIVAGLSELNDCAPERLSFIESLKLACNLPENIAVVADEKNFPNGRDGLKVKSFRAAMAALLAIFEPRYPLPAGIARTAFVDPSAVVAPSAYVGPNCTVCAGARIGNGVRLIANVYVGPDAEVGDDSVLEPMAVLQRRTKVGARCLIHSCAVLGADGFGIIPGGPDGENVKVPQIGRVIVGDDVEIGAGTCVDRATIADTVVQNGTKVDNQVQIGHNCRVGKNCIIASQSGVAGSTTIEDGVVMGARSGLNGHIKVARGTQIAGMGIVMKNTKPGQVLSGHPATDHREDFRFKASLRRVPDLLKRLKKLEEAVAHEPLHAEKRD</sequence>
<proteinExistence type="inferred from homology"/>
<dbReference type="GO" id="GO:0009245">
    <property type="term" value="P:lipid A biosynthetic process"/>
    <property type="evidence" value="ECO:0007669"/>
    <property type="project" value="UniProtKB-UniRule"/>
</dbReference>
<keyword evidence="6" id="KW-0677">Repeat</keyword>
<evidence type="ECO:0000256" key="5">
    <source>
        <dbReference type="ARBA" id="ARBA00023315"/>
    </source>
</evidence>
<dbReference type="CDD" id="cd03352">
    <property type="entry name" value="LbH_LpxD"/>
    <property type="match status" value="1"/>
</dbReference>
<evidence type="ECO:0000313" key="8">
    <source>
        <dbReference type="Proteomes" id="UP000473699"/>
    </source>
</evidence>
<name>A0A6L5YAQ9_9BACT</name>
<organism evidence="7 8">
    <name type="scientific">Pyramidobacter porci</name>
    <dbReference type="NCBI Taxonomy" id="2605789"/>
    <lineage>
        <taxon>Bacteria</taxon>
        <taxon>Thermotogati</taxon>
        <taxon>Synergistota</taxon>
        <taxon>Synergistia</taxon>
        <taxon>Synergistales</taxon>
        <taxon>Dethiosulfovibrionaceae</taxon>
        <taxon>Pyramidobacter</taxon>
    </lineage>
</organism>
<keyword evidence="4 6" id="KW-0443">Lipid metabolism</keyword>
<evidence type="ECO:0000256" key="4">
    <source>
        <dbReference type="ARBA" id="ARBA00023098"/>
    </source>
</evidence>
<keyword evidence="8" id="KW-1185">Reference proteome</keyword>
<comment type="function">
    <text evidence="6">Catalyzes the N-acylation of UDP-3-O-acylglucosamine using 3-hydroxyacyl-ACP as the acyl donor. Is involved in the biosynthesis of lipid A, a phosphorylated glycolipid that anchors the lipopolysaccharide to the outer membrane of the cell.</text>
</comment>
<dbReference type="GO" id="GO:0103118">
    <property type="term" value="F:UDP-3-O-[(3R)-3-hydroxyacyl]-glucosamine N-acyltransferase activity"/>
    <property type="evidence" value="ECO:0007669"/>
    <property type="project" value="UniProtKB-EC"/>
</dbReference>
<evidence type="ECO:0000256" key="6">
    <source>
        <dbReference type="HAMAP-Rule" id="MF_00523"/>
    </source>
</evidence>
<keyword evidence="1 6" id="KW-0444">Lipid biosynthesis</keyword>
<evidence type="ECO:0000313" key="7">
    <source>
        <dbReference type="EMBL" id="MST54612.1"/>
    </source>
</evidence>
<dbReference type="Proteomes" id="UP000473699">
    <property type="component" value="Unassembled WGS sequence"/>
</dbReference>
<comment type="similarity">
    <text evidence="6">Belongs to the transferase hexapeptide repeat family. LpxD subfamily.</text>
</comment>
<dbReference type="GO" id="GO:0016410">
    <property type="term" value="F:N-acyltransferase activity"/>
    <property type="evidence" value="ECO:0007669"/>
    <property type="project" value="InterPro"/>
</dbReference>
<dbReference type="HAMAP" id="MF_00523">
    <property type="entry name" value="LpxD"/>
    <property type="match status" value="1"/>
</dbReference>
<dbReference type="NCBIfam" id="NF002060">
    <property type="entry name" value="PRK00892.1"/>
    <property type="match status" value="1"/>
</dbReference>
<dbReference type="Pfam" id="PF00132">
    <property type="entry name" value="Hexapep"/>
    <property type="match status" value="2"/>
</dbReference>
<dbReference type="InterPro" id="IPR011004">
    <property type="entry name" value="Trimer_LpxA-like_sf"/>
</dbReference>
<keyword evidence="3 6" id="KW-0808">Transferase</keyword>
<feature type="active site" description="Proton acceptor" evidence="6">
    <location>
        <position position="239"/>
    </location>
</feature>
<gene>
    <name evidence="6 7" type="primary">lpxD</name>
    <name evidence="7" type="ORF">FYJ74_00900</name>
</gene>
<comment type="pathway">
    <text evidence="6">Bacterial outer membrane biogenesis; LPS lipid A biosynthesis.</text>
</comment>
<dbReference type="SUPFAM" id="SSF51161">
    <property type="entry name" value="Trimeric LpxA-like enzymes"/>
    <property type="match status" value="1"/>
</dbReference>